<evidence type="ECO:0000313" key="8">
    <source>
        <dbReference type="Proteomes" id="UP000030653"/>
    </source>
</evidence>
<keyword evidence="6" id="KW-0732">Signal</keyword>
<evidence type="ECO:0000313" key="7">
    <source>
        <dbReference type="EMBL" id="EJU02465.1"/>
    </source>
</evidence>
<dbReference type="EMBL" id="JH795862">
    <property type="protein sequence ID" value="EJU02465.1"/>
    <property type="molecule type" value="Genomic_DNA"/>
</dbReference>
<dbReference type="GeneID" id="63687736"/>
<evidence type="ECO:0000256" key="6">
    <source>
        <dbReference type="RuleBase" id="RU365009"/>
    </source>
</evidence>
<evidence type="ECO:0000256" key="2">
    <source>
        <dbReference type="ARBA" id="ARBA00010446"/>
    </source>
</evidence>
<keyword evidence="4 6" id="KW-0964">Secreted</keyword>
<evidence type="ECO:0000256" key="4">
    <source>
        <dbReference type="ARBA" id="ARBA00022525"/>
    </source>
</evidence>
<dbReference type="OrthoDB" id="4225815at2759"/>
<keyword evidence="3 6" id="KW-0134">Cell wall</keyword>
<sequence length="157" mass="16160">MSIKGAAFELDGNPSALASTALLYSLLLPALLPSSTMQSFVFVLALVASSMAYVLPRQSATLTCGTANLQCCNTLALASEPLIANALGLENLQIPGPDITVGLNCTTPPNDGTPVTAQCIGILSCCTSINIGVNSDISEDCTMTGIGTKRDVAYEML</sequence>
<evidence type="ECO:0000256" key="3">
    <source>
        <dbReference type="ARBA" id="ARBA00022512"/>
    </source>
</evidence>
<accession>M5G2M3</accession>
<dbReference type="Pfam" id="PF01185">
    <property type="entry name" value="Hydrophobin"/>
    <property type="match status" value="1"/>
</dbReference>
<reference evidence="7 8" key="1">
    <citation type="journal article" date="2012" name="Science">
        <title>The Paleozoic origin of enzymatic lignin decomposition reconstructed from 31 fungal genomes.</title>
        <authorList>
            <person name="Floudas D."/>
            <person name="Binder M."/>
            <person name="Riley R."/>
            <person name="Barry K."/>
            <person name="Blanchette R.A."/>
            <person name="Henrissat B."/>
            <person name="Martinez A.T."/>
            <person name="Otillar R."/>
            <person name="Spatafora J.W."/>
            <person name="Yadav J.S."/>
            <person name="Aerts A."/>
            <person name="Benoit I."/>
            <person name="Boyd A."/>
            <person name="Carlson A."/>
            <person name="Copeland A."/>
            <person name="Coutinho P.M."/>
            <person name="de Vries R.P."/>
            <person name="Ferreira P."/>
            <person name="Findley K."/>
            <person name="Foster B."/>
            <person name="Gaskell J."/>
            <person name="Glotzer D."/>
            <person name="Gorecki P."/>
            <person name="Heitman J."/>
            <person name="Hesse C."/>
            <person name="Hori C."/>
            <person name="Igarashi K."/>
            <person name="Jurgens J.A."/>
            <person name="Kallen N."/>
            <person name="Kersten P."/>
            <person name="Kohler A."/>
            <person name="Kuees U."/>
            <person name="Kumar T.K.A."/>
            <person name="Kuo A."/>
            <person name="LaButti K."/>
            <person name="Larrondo L.F."/>
            <person name="Lindquist E."/>
            <person name="Ling A."/>
            <person name="Lombard V."/>
            <person name="Lucas S."/>
            <person name="Lundell T."/>
            <person name="Martin R."/>
            <person name="McLaughlin D.J."/>
            <person name="Morgenstern I."/>
            <person name="Morin E."/>
            <person name="Murat C."/>
            <person name="Nagy L.G."/>
            <person name="Nolan M."/>
            <person name="Ohm R.A."/>
            <person name="Patyshakuliyeva A."/>
            <person name="Rokas A."/>
            <person name="Ruiz-Duenas F.J."/>
            <person name="Sabat G."/>
            <person name="Salamov A."/>
            <person name="Samejima M."/>
            <person name="Schmutz J."/>
            <person name="Slot J.C."/>
            <person name="St John F."/>
            <person name="Stenlid J."/>
            <person name="Sun H."/>
            <person name="Sun S."/>
            <person name="Syed K."/>
            <person name="Tsang A."/>
            <person name="Wiebenga A."/>
            <person name="Young D."/>
            <person name="Pisabarro A."/>
            <person name="Eastwood D.C."/>
            <person name="Martin F."/>
            <person name="Cullen D."/>
            <person name="Grigoriev I.V."/>
            <person name="Hibbett D.S."/>
        </authorList>
    </citation>
    <scope>NUCLEOTIDE SEQUENCE [LARGE SCALE GENOMIC DNA]</scope>
    <source>
        <strain evidence="7 8">DJM-731 SS1</strain>
    </source>
</reference>
<dbReference type="HOGENOM" id="CLU_141735_0_0_1"/>
<organism evidence="7 8">
    <name type="scientific">Dacryopinax primogenitus (strain DJM 731)</name>
    <name type="common">Brown rot fungus</name>
    <dbReference type="NCBI Taxonomy" id="1858805"/>
    <lineage>
        <taxon>Eukaryota</taxon>
        <taxon>Fungi</taxon>
        <taxon>Dikarya</taxon>
        <taxon>Basidiomycota</taxon>
        <taxon>Agaricomycotina</taxon>
        <taxon>Dacrymycetes</taxon>
        <taxon>Dacrymycetales</taxon>
        <taxon>Dacrymycetaceae</taxon>
        <taxon>Dacryopinax</taxon>
    </lineage>
</organism>
<proteinExistence type="inferred from homology"/>
<protein>
    <recommendedName>
        <fullName evidence="6">Hydrophobin</fullName>
    </recommendedName>
</protein>
<dbReference type="Proteomes" id="UP000030653">
    <property type="component" value="Unassembled WGS sequence"/>
</dbReference>
<dbReference type="GO" id="GO:0005199">
    <property type="term" value="F:structural constituent of cell wall"/>
    <property type="evidence" value="ECO:0007669"/>
    <property type="project" value="InterPro"/>
</dbReference>
<dbReference type="CDD" id="cd23507">
    <property type="entry name" value="hydrophobin_I"/>
    <property type="match status" value="1"/>
</dbReference>
<comment type="subcellular location">
    <subcellularLocation>
        <location evidence="1 6">Secreted</location>
        <location evidence="1 6">Cell wall</location>
    </subcellularLocation>
</comment>
<comment type="similarity">
    <text evidence="2 6">Belongs to the fungal hydrophobin family.</text>
</comment>
<dbReference type="RefSeq" id="XP_040629359.1">
    <property type="nucleotide sequence ID" value="XM_040772674.1"/>
</dbReference>
<evidence type="ECO:0000256" key="1">
    <source>
        <dbReference type="ARBA" id="ARBA00004191"/>
    </source>
</evidence>
<keyword evidence="5 6" id="KW-1015">Disulfide bond</keyword>
<evidence type="ECO:0000256" key="5">
    <source>
        <dbReference type="ARBA" id="ARBA00023157"/>
    </source>
</evidence>
<dbReference type="InterPro" id="IPR001338">
    <property type="entry name" value="Class_I_Hydrophobin"/>
</dbReference>
<dbReference type="AlphaFoldDB" id="M5G2M3"/>
<name>M5G2M3_DACPD</name>
<dbReference type="GO" id="GO:0009277">
    <property type="term" value="C:fungal-type cell wall"/>
    <property type="evidence" value="ECO:0007669"/>
    <property type="project" value="InterPro"/>
</dbReference>
<gene>
    <name evidence="7" type="ORF">DACRYDRAFT_22102</name>
</gene>
<keyword evidence="8" id="KW-1185">Reference proteome</keyword>